<keyword evidence="2" id="KW-0378">Hydrolase</keyword>
<gene>
    <name evidence="4" type="ORF">A2866_02715</name>
</gene>
<dbReference type="EMBL" id="MFZI01000023">
    <property type="protein sequence ID" value="OGK21005.1"/>
    <property type="molecule type" value="Genomic_DNA"/>
</dbReference>
<evidence type="ECO:0000256" key="2">
    <source>
        <dbReference type="ARBA" id="ARBA00022801"/>
    </source>
</evidence>
<dbReference type="InterPro" id="IPR032466">
    <property type="entry name" value="Metal_Hydrolase"/>
</dbReference>
<feature type="binding site" evidence="3">
    <location>
        <position position="104"/>
    </location>
    <ligand>
        <name>a divalent metal cation</name>
        <dbReference type="ChEBI" id="CHEBI:60240"/>
        <label>1</label>
    </ligand>
</feature>
<proteinExistence type="predicted"/>
<dbReference type="InterPro" id="IPR001130">
    <property type="entry name" value="TatD-like"/>
</dbReference>
<dbReference type="GO" id="GO:0016788">
    <property type="term" value="F:hydrolase activity, acting on ester bonds"/>
    <property type="evidence" value="ECO:0007669"/>
    <property type="project" value="InterPro"/>
</dbReference>
<dbReference type="PIRSF" id="PIRSF005902">
    <property type="entry name" value="DNase_TatD"/>
    <property type="match status" value="1"/>
</dbReference>
<feature type="binding site" evidence="3">
    <location>
        <position position="151"/>
    </location>
    <ligand>
        <name>a divalent metal cation</name>
        <dbReference type="ChEBI" id="CHEBI:60240"/>
        <label>2</label>
    </ligand>
</feature>
<dbReference type="Gene3D" id="3.20.20.140">
    <property type="entry name" value="Metal-dependent hydrolases"/>
    <property type="match status" value="1"/>
</dbReference>
<evidence type="ECO:0008006" key="6">
    <source>
        <dbReference type="Google" id="ProtNLM"/>
    </source>
</evidence>
<feature type="binding site" evidence="3">
    <location>
        <position position="226"/>
    </location>
    <ligand>
        <name>a divalent metal cation</name>
        <dbReference type="ChEBI" id="CHEBI:60240"/>
        <label>1</label>
    </ligand>
</feature>
<keyword evidence="1 3" id="KW-0479">Metal-binding</keyword>
<dbReference type="PROSITE" id="PS01137">
    <property type="entry name" value="TATD_1"/>
    <property type="match status" value="1"/>
</dbReference>
<dbReference type="GO" id="GO:0046872">
    <property type="term" value="F:metal ion binding"/>
    <property type="evidence" value="ECO:0007669"/>
    <property type="project" value="UniProtKB-KW"/>
</dbReference>
<dbReference type="Proteomes" id="UP000177026">
    <property type="component" value="Unassembled WGS sequence"/>
</dbReference>
<evidence type="ECO:0000313" key="4">
    <source>
        <dbReference type="EMBL" id="OGK21005.1"/>
    </source>
</evidence>
<dbReference type="PANTHER" id="PTHR46124:SF2">
    <property type="entry name" value="D-AMINOACYL-TRNA DEACYLASE"/>
    <property type="match status" value="1"/>
</dbReference>
<name>A0A1F7GQC6_9BACT</name>
<dbReference type="AlphaFoldDB" id="A0A1F7GQC6"/>
<evidence type="ECO:0000313" key="5">
    <source>
        <dbReference type="Proteomes" id="UP000177026"/>
    </source>
</evidence>
<feature type="binding site" evidence="3">
    <location>
        <position position="5"/>
    </location>
    <ligand>
        <name>a divalent metal cation</name>
        <dbReference type="ChEBI" id="CHEBI:60240"/>
        <label>1</label>
    </ligand>
</feature>
<dbReference type="PANTHER" id="PTHR46124">
    <property type="entry name" value="D-AMINOACYL-TRNA DEACYLASE"/>
    <property type="match status" value="1"/>
</dbReference>
<evidence type="ECO:0000256" key="1">
    <source>
        <dbReference type="ARBA" id="ARBA00022723"/>
    </source>
</evidence>
<dbReference type="InterPro" id="IPR018228">
    <property type="entry name" value="DNase_TatD-rel_CS"/>
</dbReference>
<accession>A0A1F7GQC6</accession>
<dbReference type="FunFam" id="3.20.20.140:FF:000005">
    <property type="entry name" value="TatD family hydrolase"/>
    <property type="match status" value="1"/>
</dbReference>
<dbReference type="SUPFAM" id="SSF51556">
    <property type="entry name" value="Metallo-dependent hydrolases"/>
    <property type="match status" value="1"/>
</dbReference>
<feature type="binding site" evidence="3">
    <location>
        <position position="178"/>
    </location>
    <ligand>
        <name>a divalent metal cation</name>
        <dbReference type="ChEBI" id="CHEBI:60240"/>
        <label>2</label>
    </ligand>
</feature>
<sequence length="284" mass="32719">MFDTHCHLNFKMLLPNIDDIIQRAKDAGVTRIVVPGTNVKTSRNAVEIAEQHEYVYATVGIHPHHVFQVQNSDIKTQNYNSNLKSEIQKIEALVKNPKVVAVGEIGLDRHYYQNTRHVNYQVTEEFIELQKEFLREQIELAKKYDKSLILHNREAKADTLSVLSKKWDPKLAGRSVFHCCEPDEELLIFAKEHNMYIGVDGDITYRKDKQEFIKKIPLNMLVLETDAPFLHPEPLRSQPRNIRGPNEPKNLKRIAEFIAKTTNIPLDQLIEATTTNAKSLFAII</sequence>
<dbReference type="Pfam" id="PF01026">
    <property type="entry name" value="TatD_DNase"/>
    <property type="match status" value="1"/>
</dbReference>
<evidence type="ECO:0000256" key="3">
    <source>
        <dbReference type="PIRSR" id="PIRSR005902-1"/>
    </source>
</evidence>
<comment type="caution">
    <text evidence="4">The sequence shown here is derived from an EMBL/GenBank/DDBJ whole genome shotgun (WGS) entry which is preliminary data.</text>
</comment>
<protein>
    <recommendedName>
        <fullName evidence="6">Hydrolase TatD</fullName>
    </recommendedName>
</protein>
<feature type="binding site" evidence="3">
    <location>
        <position position="7"/>
    </location>
    <ligand>
        <name>a divalent metal cation</name>
        <dbReference type="ChEBI" id="CHEBI:60240"/>
        <label>1</label>
    </ligand>
</feature>
<reference evidence="4 5" key="1">
    <citation type="journal article" date="2016" name="Nat. Commun.">
        <title>Thousands of microbial genomes shed light on interconnected biogeochemical processes in an aquifer system.</title>
        <authorList>
            <person name="Anantharaman K."/>
            <person name="Brown C.T."/>
            <person name="Hug L.A."/>
            <person name="Sharon I."/>
            <person name="Castelle C.J."/>
            <person name="Probst A.J."/>
            <person name="Thomas B.C."/>
            <person name="Singh A."/>
            <person name="Wilkins M.J."/>
            <person name="Karaoz U."/>
            <person name="Brodie E.L."/>
            <person name="Williams K.H."/>
            <person name="Hubbard S.S."/>
            <person name="Banfield J.F."/>
        </authorList>
    </citation>
    <scope>NUCLEOTIDE SEQUENCE [LARGE SCALE GENOMIC DNA]</scope>
</reference>
<organism evidence="4 5">
    <name type="scientific">Candidatus Roizmanbacteria bacterium RIFCSPHIGHO2_01_FULL_39_8</name>
    <dbReference type="NCBI Taxonomy" id="1802033"/>
    <lineage>
        <taxon>Bacteria</taxon>
        <taxon>Candidatus Roizmaniibacteriota</taxon>
    </lineage>
</organism>
<dbReference type="CDD" id="cd01310">
    <property type="entry name" value="TatD_DNAse"/>
    <property type="match status" value="1"/>
</dbReference>